<organism evidence="2 3">
    <name type="scientific">Candidatus Methanodesulfokora washburnensis</name>
    <dbReference type="NCBI Taxonomy" id="2478471"/>
    <lineage>
        <taxon>Archaea</taxon>
        <taxon>Thermoproteota</taxon>
        <taxon>Candidatus Korarchaeia</taxon>
        <taxon>Candidatus Korarchaeia incertae sedis</taxon>
        <taxon>Candidatus Methanodesulfokora</taxon>
    </lineage>
</organism>
<accession>A0A429GJN0</accession>
<keyword evidence="1" id="KW-0812">Transmembrane</keyword>
<dbReference type="AlphaFoldDB" id="A0A429GJN0"/>
<comment type="caution">
    <text evidence="2">The sequence shown here is derived from an EMBL/GenBank/DDBJ whole genome shotgun (WGS) entry which is preliminary data.</text>
</comment>
<name>A0A429GJN0_9CREN</name>
<feature type="transmembrane region" description="Helical" evidence="1">
    <location>
        <begin position="122"/>
        <end position="155"/>
    </location>
</feature>
<dbReference type="InterPro" id="IPR022385">
    <property type="entry name" value="Rhs_assc_core"/>
</dbReference>
<gene>
    <name evidence="2" type="ORF">D6D85_08870</name>
</gene>
<proteinExistence type="predicted"/>
<reference evidence="2 3" key="1">
    <citation type="submission" date="2018-10" db="EMBL/GenBank/DDBJ databases">
        <title>Co-occurring genomic capacity for anaerobic methane metabolism and dissimilatory sulfite reduction discovered in the Korarchaeota.</title>
        <authorList>
            <person name="Mckay L.J."/>
            <person name="Dlakic M."/>
            <person name="Fields M.W."/>
            <person name="Delmont T.O."/>
            <person name="Eren A.M."/>
            <person name="Jay Z.J."/>
            <person name="Klingelsmith K.B."/>
            <person name="Rusch D.B."/>
            <person name="Inskeep W.P."/>
        </authorList>
    </citation>
    <scope>NUCLEOTIDE SEQUENCE [LARGE SCALE GENOMIC DNA]</scope>
    <source>
        <strain evidence="2 3">MDKW</strain>
    </source>
</reference>
<keyword evidence="1" id="KW-0472">Membrane</keyword>
<dbReference type="Proteomes" id="UP000277582">
    <property type="component" value="Unassembled WGS sequence"/>
</dbReference>
<evidence type="ECO:0000256" key="1">
    <source>
        <dbReference type="SAM" id="Phobius"/>
    </source>
</evidence>
<keyword evidence="1" id="KW-1133">Transmembrane helix</keyword>
<keyword evidence="3" id="KW-1185">Reference proteome</keyword>
<protein>
    <submittedName>
        <fullName evidence="2">RHS repeat-associated core domain-containing protein</fullName>
    </submittedName>
</protein>
<dbReference type="NCBIfam" id="TIGR03696">
    <property type="entry name" value="Rhs_assc_core"/>
    <property type="match status" value="1"/>
</dbReference>
<sequence length="273" mass="29768">MRSQRLQRLSRSHPRTLTQLNKSLLLTFAGEDYDDVVNLIFLRARYYSPSLKRFISEDDFPGIPTVPISLNRYIYCHNSPISYVDPTGHIVWIPIVLLIGGVISTAEYHFFTPPEKRSSIGYALSFIVGVAATGLGMGVGQLIGGFTGGIVGGAVAEAAETAGLDLLEGKSLWETVMDTAISAAIGAGIGYIVPKMIPALRFRGPAPSLQWYKGWPIGGYVGKNTYRYLKALAVSTILGKAAEIYVSWLIEDVFVAPPYPPSGTLVVQLNKRW</sequence>
<evidence type="ECO:0000313" key="3">
    <source>
        <dbReference type="Proteomes" id="UP000277582"/>
    </source>
</evidence>
<feature type="transmembrane region" description="Helical" evidence="1">
    <location>
        <begin position="175"/>
        <end position="193"/>
    </location>
</feature>
<feature type="transmembrane region" description="Helical" evidence="1">
    <location>
        <begin position="90"/>
        <end position="110"/>
    </location>
</feature>
<evidence type="ECO:0000313" key="2">
    <source>
        <dbReference type="EMBL" id="RSN74092.1"/>
    </source>
</evidence>
<dbReference type="Gene3D" id="2.180.10.10">
    <property type="entry name" value="RHS repeat-associated core"/>
    <property type="match status" value="1"/>
</dbReference>
<dbReference type="EMBL" id="RCOS01000101">
    <property type="protein sequence ID" value="RSN74092.1"/>
    <property type="molecule type" value="Genomic_DNA"/>
</dbReference>